<dbReference type="PANTHER" id="PTHR11360">
    <property type="entry name" value="MONOCARBOXYLATE TRANSPORTER"/>
    <property type="match status" value="1"/>
</dbReference>
<organism evidence="5 6">
    <name type="scientific">Aspergillus sclerotialis</name>
    <dbReference type="NCBI Taxonomy" id="2070753"/>
    <lineage>
        <taxon>Eukaryota</taxon>
        <taxon>Fungi</taxon>
        <taxon>Dikarya</taxon>
        <taxon>Ascomycota</taxon>
        <taxon>Pezizomycotina</taxon>
        <taxon>Eurotiomycetes</taxon>
        <taxon>Eurotiomycetidae</taxon>
        <taxon>Eurotiales</taxon>
        <taxon>Aspergillaceae</taxon>
        <taxon>Aspergillus</taxon>
        <taxon>Aspergillus subgen. Polypaecilum</taxon>
    </lineage>
</organism>
<gene>
    <name evidence="5" type="ORF">PHISCL_03997</name>
</gene>
<evidence type="ECO:0000256" key="4">
    <source>
        <dbReference type="SAM" id="Phobius"/>
    </source>
</evidence>
<dbReference type="SUPFAM" id="SSF103473">
    <property type="entry name" value="MFS general substrate transporter"/>
    <property type="match status" value="1"/>
</dbReference>
<proteinExistence type="inferred from homology"/>
<evidence type="ECO:0000256" key="3">
    <source>
        <dbReference type="SAM" id="MobiDB-lite"/>
    </source>
</evidence>
<feature type="region of interest" description="Disordered" evidence="3">
    <location>
        <begin position="1"/>
        <end position="20"/>
    </location>
</feature>
<protein>
    <submittedName>
        <fullName evidence="5">Major Facilitator Superfamily</fullName>
    </submittedName>
</protein>
<dbReference type="OrthoDB" id="5667at2759"/>
<feature type="transmembrane region" description="Helical" evidence="4">
    <location>
        <begin position="166"/>
        <end position="186"/>
    </location>
</feature>
<keyword evidence="4" id="KW-0812">Transmembrane</keyword>
<evidence type="ECO:0000313" key="5">
    <source>
        <dbReference type="EMBL" id="RJE23661.1"/>
    </source>
</evidence>
<dbReference type="InterPro" id="IPR011701">
    <property type="entry name" value="MFS"/>
</dbReference>
<dbReference type="GO" id="GO:0016020">
    <property type="term" value="C:membrane"/>
    <property type="evidence" value="ECO:0007669"/>
    <property type="project" value="UniProtKB-SubCell"/>
</dbReference>
<comment type="caution">
    <text evidence="5">The sequence shown here is derived from an EMBL/GenBank/DDBJ whole genome shotgun (WGS) entry which is preliminary data.</text>
</comment>
<feature type="transmembrane region" description="Helical" evidence="4">
    <location>
        <begin position="309"/>
        <end position="331"/>
    </location>
</feature>
<keyword evidence="4" id="KW-1133">Transmembrane helix</keyword>
<reference evidence="6" key="1">
    <citation type="submission" date="2017-02" db="EMBL/GenBank/DDBJ databases">
        <authorList>
            <person name="Tafer H."/>
            <person name="Lopandic K."/>
        </authorList>
    </citation>
    <scope>NUCLEOTIDE SEQUENCE [LARGE SCALE GENOMIC DNA]</scope>
    <source>
        <strain evidence="6">CBS 366.77</strain>
    </source>
</reference>
<dbReference type="EMBL" id="MVGC01000110">
    <property type="protein sequence ID" value="RJE23661.1"/>
    <property type="molecule type" value="Genomic_DNA"/>
</dbReference>
<feature type="transmembrane region" description="Helical" evidence="4">
    <location>
        <begin position="40"/>
        <end position="60"/>
    </location>
</feature>
<dbReference type="Proteomes" id="UP000266188">
    <property type="component" value="Unassembled WGS sequence"/>
</dbReference>
<dbReference type="GO" id="GO:0022857">
    <property type="term" value="F:transmembrane transporter activity"/>
    <property type="evidence" value="ECO:0007669"/>
    <property type="project" value="InterPro"/>
</dbReference>
<accession>A0A3A3A2T7</accession>
<feature type="transmembrane region" description="Helical" evidence="4">
    <location>
        <begin position="378"/>
        <end position="395"/>
    </location>
</feature>
<evidence type="ECO:0000313" key="6">
    <source>
        <dbReference type="Proteomes" id="UP000266188"/>
    </source>
</evidence>
<keyword evidence="6" id="KW-1185">Reference proteome</keyword>
<feature type="transmembrane region" description="Helical" evidence="4">
    <location>
        <begin position="109"/>
        <end position="128"/>
    </location>
</feature>
<name>A0A3A3A2T7_9EURO</name>
<dbReference type="AlphaFoldDB" id="A0A3A3A2T7"/>
<feature type="transmembrane region" description="Helical" evidence="4">
    <location>
        <begin position="281"/>
        <end position="303"/>
    </location>
</feature>
<feature type="transmembrane region" description="Helical" evidence="4">
    <location>
        <begin position="246"/>
        <end position="269"/>
    </location>
</feature>
<dbReference type="InterPro" id="IPR050327">
    <property type="entry name" value="Proton-linked_MCT"/>
</dbReference>
<feature type="transmembrane region" description="Helical" evidence="4">
    <location>
        <begin position="81"/>
        <end position="103"/>
    </location>
</feature>
<sequence length="441" mass="48132">MSTPPEQPPPAYSETEREQMSVADTPQSIPRVPLNGGWRAWASVAGASLLQFCSLGYVNACMIFQLHYKKHLWKDRTPSSLAWITTIHIFLLFGFGPSFGLLYDIHGRRMVPLCCVFAVFSVGMLAFAKEYWEALISRCVLAAASAGLYLPAVAVTTQWFPAKKGLALGIVAAGSSLGGIIYPCILPAMIRRFGFADAVITSGFIQVILMLIDHELHLSPFPPLGKRGWEEKSRQRRSRIRVSNSWPWMLFASGCFFTMWGLWVPINRLQEVATLPGRENFAYYIVAIANTGSLVGCIVQGWTSDIMGQFNAICLVTSFTGIITLVFWPLLEQHMSLAGLIPFALLYGFVSGGFMSIGPACVVALAGDRVEEMIGVKLGGFCLAIALGVLTVRPIENAVRDRERDKSVGLMCFAGASMLLGAAFMVATRVAKGGSKLLKKV</sequence>
<dbReference type="PANTHER" id="PTHR11360:SF234">
    <property type="entry name" value="MFS-TYPE TRANSPORTER DBAD-RELATED"/>
    <property type="match status" value="1"/>
</dbReference>
<feature type="transmembrane region" description="Helical" evidence="4">
    <location>
        <begin position="140"/>
        <end position="160"/>
    </location>
</feature>
<feature type="transmembrane region" description="Helical" evidence="4">
    <location>
        <begin position="343"/>
        <end position="366"/>
    </location>
</feature>
<dbReference type="Gene3D" id="1.20.1250.20">
    <property type="entry name" value="MFS general substrate transporter like domains"/>
    <property type="match status" value="1"/>
</dbReference>
<dbReference type="InterPro" id="IPR036259">
    <property type="entry name" value="MFS_trans_sf"/>
</dbReference>
<comment type="similarity">
    <text evidence="2">Belongs to the major facilitator superfamily. Monocarboxylate porter (TC 2.A.1.13) family.</text>
</comment>
<feature type="transmembrane region" description="Helical" evidence="4">
    <location>
        <begin position="193"/>
        <end position="212"/>
    </location>
</feature>
<evidence type="ECO:0000256" key="1">
    <source>
        <dbReference type="ARBA" id="ARBA00004141"/>
    </source>
</evidence>
<evidence type="ECO:0000256" key="2">
    <source>
        <dbReference type="ARBA" id="ARBA00006727"/>
    </source>
</evidence>
<comment type="subcellular location">
    <subcellularLocation>
        <location evidence="1">Membrane</location>
        <topology evidence="1">Multi-pass membrane protein</topology>
    </subcellularLocation>
</comment>
<keyword evidence="4" id="KW-0472">Membrane</keyword>
<feature type="transmembrane region" description="Helical" evidence="4">
    <location>
        <begin position="407"/>
        <end position="427"/>
    </location>
</feature>
<dbReference type="Pfam" id="PF07690">
    <property type="entry name" value="MFS_1"/>
    <property type="match status" value="1"/>
</dbReference>
<feature type="compositionally biased region" description="Pro residues" evidence="3">
    <location>
        <begin position="1"/>
        <end position="11"/>
    </location>
</feature>